<reference evidence="1" key="1">
    <citation type="journal article" date="2013" name="Nat. Commun.">
        <title>Whole-genome sequencing of Oryza brachyantha reveals mechanisms underlying Oryza genome evolution.</title>
        <authorList>
            <person name="Chen J."/>
            <person name="Huang Q."/>
            <person name="Gao D."/>
            <person name="Wang J."/>
            <person name="Lang Y."/>
            <person name="Liu T."/>
            <person name="Li B."/>
            <person name="Bai Z."/>
            <person name="Luis Goicoechea J."/>
            <person name="Liang C."/>
            <person name="Chen C."/>
            <person name="Zhang W."/>
            <person name="Sun S."/>
            <person name="Liao Y."/>
            <person name="Zhang X."/>
            <person name="Yang L."/>
            <person name="Song C."/>
            <person name="Wang M."/>
            <person name="Shi J."/>
            <person name="Liu G."/>
            <person name="Liu J."/>
            <person name="Zhou H."/>
            <person name="Zhou W."/>
            <person name="Yu Q."/>
            <person name="An N."/>
            <person name="Chen Y."/>
            <person name="Cai Q."/>
            <person name="Wang B."/>
            <person name="Liu B."/>
            <person name="Min J."/>
            <person name="Huang Y."/>
            <person name="Wu H."/>
            <person name="Li Z."/>
            <person name="Zhang Y."/>
            <person name="Yin Y."/>
            <person name="Song W."/>
            <person name="Jiang J."/>
            <person name="Jackson S.A."/>
            <person name="Wing R.A."/>
            <person name="Wang J."/>
            <person name="Chen M."/>
        </authorList>
    </citation>
    <scope>NUCLEOTIDE SEQUENCE [LARGE SCALE GENOMIC DNA]</scope>
    <source>
        <strain evidence="1">cv. IRGC 101232</strain>
    </source>
</reference>
<accession>J3MF25</accession>
<keyword evidence="2" id="KW-1185">Reference proteome</keyword>
<dbReference type="Gramene" id="OB06G26190.1">
    <property type="protein sequence ID" value="OB06G26190.1"/>
    <property type="gene ID" value="OB06G26190"/>
</dbReference>
<dbReference type="EnsemblPlants" id="OB06G26190.1">
    <property type="protein sequence ID" value="OB06G26190.1"/>
    <property type="gene ID" value="OB06G26190"/>
</dbReference>
<evidence type="ECO:0000313" key="1">
    <source>
        <dbReference type="EnsemblPlants" id="OB06G26190.1"/>
    </source>
</evidence>
<proteinExistence type="predicted"/>
<protein>
    <submittedName>
        <fullName evidence="1">Uncharacterized protein</fullName>
    </submittedName>
</protein>
<evidence type="ECO:0000313" key="2">
    <source>
        <dbReference type="Proteomes" id="UP000006038"/>
    </source>
</evidence>
<dbReference type="HOGENOM" id="CLU_2744078_0_0_1"/>
<name>J3MF25_ORYBR</name>
<dbReference type="Proteomes" id="UP000006038">
    <property type="component" value="Chromosome 6"/>
</dbReference>
<dbReference type="AlphaFoldDB" id="J3MF25"/>
<sequence length="71" mass="8013">MTPPLLLNCSISATPSVLPPEVLFSSSYMSSIIGFHSRTRAFMNQFETLQCKKERKKKLSISLGFILFVML</sequence>
<reference evidence="1" key="2">
    <citation type="submission" date="2013-04" db="UniProtKB">
        <authorList>
            <consortium name="EnsemblPlants"/>
        </authorList>
    </citation>
    <scope>IDENTIFICATION</scope>
</reference>
<organism evidence="1">
    <name type="scientific">Oryza brachyantha</name>
    <name type="common">malo sina</name>
    <dbReference type="NCBI Taxonomy" id="4533"/>
    <lineage>
        <taxon>Eukaryota</taxon>
        <taxon>Viridiplantae</taxon>
        <taxon>Streptophyta</taxon>
        <taxon>Embryophyta</taxon>
        <taxon>Tracheophyta</taxon>
        <taxon>Spermatophyta</taxon>
        <taxon>Magnoliopsida</taxon>
        <taxon>Liliopsida</taxon>
        <taxon>Poales</taxon>
        <taxon>Poaceae</taxon>
        <taxon>BOP clade</taxon>
        <taxon>Oryzoideae</taxon>
        <taxon>Oryzeae</taxon>
        <taxon>Oryzinae</taxon>
        <taxon>Oryza</taxon>
    </lineage>
</organism>